<comment type="caution">
    <text evidence="1">The sequence shown here is derived from an EMBL/GenBank/DDBJ whole genome shotgun (WGS) entry which is preliminary data.</text>
</comment>
<dbReference type="EMBL" id="JAATVY010000018">
    <property type="protein sequence ID" value="NJC72351.1"/>
    <property type="molecule type" value="Genomic_DNA"/>
</dbReference>
<protein>
    <recommendedName>
        <fullName evidence="3">C2H2-type domain-containing protein</fullName>
    </recommendedName>
</protein>
<keyword evidence="2" id="KW-1185">Reference proteome</keyword>
<evidence type="ECO:0000313" key="2">
    <source>
        <dbReference type="Proteomes" id="UP000722989"/>
    </source>
</evidence>
<sequence>MVTPVGVYRSQVVAFAQYATSQVAHHRQVLALHRADGTGCCRHCGRVWPCEQVVHGRHMVDHFSEWALDDDATPARDT</sequence>
<dbReference type="RefSeq" id="WP_167927264.1">
    <property type="nucleotide sequence ID" value="NZ_JAATVY010000018.1"/>
</dbReference>
<evidence type="ECO:0008006" key="3">
    <source>
        <dbReference type="Google" id="ProtNLM"/>
    </source>
</evidence>
<proteinExistence type="predicted"/>
<organism evidence="1 2">
    <name type="scientific">Planosporangium thailandense</name>
    <dbReference type="NCBI Taxonomy" id="765197"/>
    <lineage>
        <taxon>Bacteria</taxon>
        <taxon>Bacillati</taxon>
        <taxon>Actinomycetota</taxon>
        <taxon>Actinomycetes</taxon>
        <taxon>Micromonosporales</taxon>
        <taxon>Micromonosporaceae</taxon>
        <taxon>Planosporangium</taxon>
    </lineage>
</organism>
<accession>A0ABX0Y1X7</accession>
<name>A0ABX0Y1X7_9ACTN</name>
<dbReference type="Proteomes" id="UP000722989">
    <property type="component" value="Unassembled WGS sequence"/>
</dbReference>
<evidence type="ECO:0000313" key="1">
    <source>
        <dbReference type="EMBL" id="NJC72351.1"/>
    </source>
</evidence>
<gene>
    <name evidence="1" type="ORF">HC031_21905</name>
</gene>
<reference evidence="1 2" key="1">
    <citation type="submission" date="2020-03" db="EMBL/GenBank/DDBJ databases">
        <title>WGS of the type strain of Planosporangium spp.</title>
        <authorList>
            <person name="Thawai C."/>
        </authorList>
    </citation>
    <scope>NUCLEOTIDE SEQUENCE [LARGE SCALE GENOMIC DNA]</scope>
    <source>
        <strain evidence="1 2">TBRC 5610</strain>
    </source>
</reference>